<evidence type="ECO:0000313" key="8">
    <source>
        <dbReference type="EMBL" id="PVI04852.1"/>
    </source>
</evidence>
<proteinExistence type="predicted"/>
<feature type="domain" description="Carrier" evidence="6">
    <location>
        <begin position="344"/>
        <end position="421"/>
    </location>
</feature>
<gene>
    <name evidence="8" type="ORF">DM02DRAFT_651290</name>
</gene>
<reference evidence="8 9" key="1">
    <citation type="journal article" date="2018" name="Sci. Rep.">
        <title>Comparative genomics provides insights into the lifestyle and reveals functional heterogeneity of dark septate endophytic fungi.</title>
        <authorList>
            <person name="Knapp D.G."/>
            <person name="Nemeth J.B."/>
            <person name="Barry K."/>
            <person name="Hainaut M."/>
            <person name="Henrissat B."/>
            <person name="Johnson J."/>
            <person name="Kuo A."/>
            <person name="Lim J.H.P."/>
            <person name="Lipzen A."/>
            <person name="Nolan M."/>
            <person name="Ohm R.A."/>
            <person name="Tamas L."/>
            <person name="Grigoriev I.V."/>
            <person name="Spatafora J.W."/>
            <person name="Nagy L.G."/>
            <person name="Kovacs G.M."/>
        </authorList>
    </citation>
    <scope>NUCLEOTIDE SEQUENCE [LARGE SCALE GENOMIC DNA]</scope>
    <source>
        <strain evidence="8 9">DSE2036</strain>
    </source>
</reference>
<evidence type="ECO:0000256" key="3">
    <source>
        <dbReference type="ARBA" id="ARBA00022679"/>
    </source>
</evidence>
<dbReference type="InterPro" id="IPR036736">
    <property type="entry name" value="ACP-like_sf"/>
</dbReference>
<dbReference type="InterPro" id="IPR013120">
    <property type="entry name" value="FAR_NAD-bd"/>
</dbReference>
<dbReference type="SUPFAM" id="SSF53335">
    <property type="entry name" value="S-adenosyl-L-methionine-dependent methyltransferases"/>
    <property type="match status" value="1"/>
</dbReference>
<dbReference type="InterPro" id="IPR049900">
    <property type="entry name" value="PKS_mFAS_DH"/>
</dbReference>
<feature type="region of interest" description="C-terminal hotdog fold" evidence="5">
    <location>
        <begin position="133"/>
        <end position="291"/>
    </location>
</feature>
<feature type="domain" description="PKS/mFAS DH" evidence="7">
    <location>
        <begin position="1"/>
        <end position="291"/>
    </location>
</feature>
<evidence type="ECO:0000259" key="7">
    <source>
        <dbReference type="PROSITE" id="PS52019"/>
    </source>
</evidence>
<evidence type="ECO:0000256" key="1">
    <source>
        <dbReference type="ARBA" id="ARBA00022450"/>
    </source>
</evidence>
<dbReference type="Pfam" id="PF00550">
    <property type="entry name" value="PP-binding"/>
    <property type="match status" value="1"/>
</dbReference>
<name>A0A2V1E3X4_9PLEO</name>
<dbReference type="InterPro" id="IPR029063">
    <property type="entry name" value="SAM-dependent_MTases_sf"/>
</dbReference>
<dbReference type="Proteomes" id="UP000244855">
    <property type="component" value="Unassembled WGS sequence"/>
</dbReference>
<keyword evidence="3" id="KW-0808">Transferase</keyword>
<sequence length="1299" mass="145258">MIKLALIVTFGVICPSTYLIELAIQALNSVISRRPESEKSHPQICNIVHGIPLPVNSSRLLHLGFDGLGADSNTWNFTFSSESVNTVDCVHLTGQLVFRSYDETSAWLEFRRLEHLVTHNRYLQAVESSDDAEEIIQGQSIYQVSSGIIDYSQKFQGLRKLVGRTNESAGRVLKKRSDGIWLDFALGEIYLQVGGIWANCMARDRKTNSDTVYIINGIEKWIRSPEMARKISERNYLGDDSERERHVLAQHKRTAGDSYLTDIFVYDANSGSLEEVILGVEYSPFSLKKLNESSTGAGGSMAQVEPVEILPQNLDVTDEISHKPKQEGESRPLADTVASSGISKIDNELWIQLQRVLADISGLKLDEIQRTDSLADIGIDSLMGVEMAHDIEKHFHCTLDQAEIVAIVDVEGVLRYLKLVLGLSNGAAPGGIPDTIHSDLSSGRETRYPTPDSSVEDVIIPETYDYKDASFSSPSAILEVFRQSTACTDDFLKRSGCAHYLEGVSQKQTRLCLKLISRAFKQLGCDLETAKPGETLQRIPLAAKHRRFQEHLYKILEDTRIMDTKNDILTRTAILLPVQSAEAILEELMRHHGQNSSLHQLTYNFGTRLADVLSNHINGPQLLFGDARNRELAADFYGEYPFNKVYLDLMANFLTTLIKKTRQSSHHQTPLKILEMGAGTSGATNMLVPALAKLGVPLEYTFTDLSPSLVAQAKKKYRMYPFMKFLVHDIKKPPPQSELNGSQHIVIASNAVHATHSLKASTQNIRQFLRPEGFLMLIEMMDTLHCIDLVWGTLEDWWLFDDDRTHAIVDHLHWEKELLSAGYKHVEWTKGELPESQLERILIAFATDGGQVLDRPLVPAKTHTGEHGLYLPAAQEKARSLAADEYLRAATSGFSILNHTNLPIHSSGSIGVLVTGATGSLGTHIVQHLLCLPSVDIVWCLNRPSVRKDSTRDPLKRQIEAMKSRSILVDETMIKKLRAVETDTSKPQLGLSDDMYDRLSIDITHIVHNAYPSNGLRTLTQNENQFVILRNLIDFSSKVVSRRKMFINGTASDFKFTFQFVSSMAAVGIYPTTHGNDEVAVPEQLWDVESALSNGYGGSKAVCERILYDTLGQYPDHFRAMSVRLGQLSGSRVSGYWNHMEVLGFLFKSSQTLASFPILDGVYTWLTLEDTSASLSDLLLRNSSDCYPIYHLDGPVHRTWADATPVLTELLGIPPKGLVSLQEWIKRVRAYPGEDPWDNPAVKAIDFFEHKFEHMSCGGVTLATEKTREHSETLRNVQPVSDSVLKKYIQAWKASGFLR</sequence>
<feature type="region of interest" description="N-terminal hotdog fold" evidence="5">
    <location>
        <begin position="1"/>
        <end position="103"/>
    </location>
</feature>
<dbReference type="InterPro" id="IPR041068">
    <property type="entry name" value="HTH_51"/>
</dbReference>
<dbReference type="GO" id="GO:0016746">
    <property type="term" value="F:acyltransferase activity"/>
    <property type="evidence" value="ECO:0007669"/>
    <property type="project" value="UniProtKB-KW"/>
</dbReference>
<dbReference type="PROSITE" id="PS00012">
    <property type="entry name" value="PHOSPHOPANTETHEINE"/>
    <property type="match status" value="1"/>
</dbReference>
<dbReference type="OrthoDB" id="329835at2759"/>
<organism evidence="8 9">
    <name type="scientific">Periconia macrospinosa</name>
    <dbReference type="NCBI Taxonomy" id="97972"/>
    <lineage>
        <taxon>Eukaryota</taxon>
        <taxon>Fungi</taxon>
        <taxon>Dikarya</taxon>
        <taxon>Ascomycota</taxon>
        <taxon>Pezizomycotina</taxon>
        <taxon>Dothideomycetes</taxon>
        <taxon>Pleosporomycetidae</taxon>
        <taxon>Pleosporales</taxon>
        <taxon>Massarineae</taxon>
        <taxon>Periconiaceae</taxon>
        <taxon>Periconia</taxon>
    </lineage>
</organism>
<dbReference type="Gene3D" id="1.10.1200.10">
    <property type="entry name" value="ACP-like"/>
    <property type="match status" value="1"/>
</dbReference>
<protein>
    <submittedName>
        <fullName evidence="8">Uncharacterized protein</fullName>
    </submittedName>
</protein>
<dbReference type="STRING" id="97972.A0A2V1E3X4"/>
<dbReference type="PROSITE" id="PS52019">
    <property type="entry name" value="PKS_MFAS_DH"/>
    <property type="match status" value="1"/>
</dbReference>
<keyword evidence="4" id="KW-0012">Acyltransferase</keyword>
<dbReference type="SUPFAM" id="SSF51735">
    <property type="entry name" value="NAD(P)-binding Rossmann-fold domains"/>
    <property type="match status" value="1"/>
</dbReference>
<evidence type="ECO:0000256" key="4">
    <source>
        <dbReference type="ARBA" id="ARBA00023315"/>
    </source>
</evidence>
<evidence type="ECO:0000313" key="9">
    <source>
        <dbReference type="Proteomes" id="UP000244855"/>
    </source>
</evidence>
<accession>A0A2V1E3X4</accession>
<dbReference type="PANTHER" id="PTHR45681:SF6">
    <property type="entry name" value="POLYKETIDE SYNTHASE 37"/>
    <property type="match status" value="1"/>
</dbReference>
<dbReference type="EMBL" id="KZ805318">
    <property type="protein sequence ID" value="PVI04852.1"/>
    <property type="molecule type" value="Genomic_DNA"/>
</dbReference>
<dbReference type="Pfam" id="PF18558">
    <property type="entry name" value="HTH_51"/>
    <property type="match status" value="1"/>
</dbReference>
<dbReference type="Gene3D" id="3.10.129.110">
    <property type="entry name" value="Polyketide synthase dehydratase"/>
    <property type="match status" value="1"/>
</dbReference>
<dbReference type="InterPro" id="IPR036291">
    <property type="entry name" value="NAD(P)-bd_dom_sf"/>
</dbReference>
<dbReference type="InterPro" id="IPR042104">
    <property type="entry name" value="PKS_dehydratase_sf"/>
</dbReference>
<dbReference type="Gene3D" id="3.40.50.720">
    <property type="entry name" value="NAD(P)-binding Rossmann-like Domain"/>
    <property type="match status" value="1"/>
</dbReference>
<evidence type="ECO:0000256" key="5">
    <source>
        <dbReference type="PROSITE-ProRule" id="PRU01363"/>
    </source>
</evidence>
<comment type="caution">
    <text evidence="5">Lacks conserved residue(s) required for the propagation of feature annotation.</text>
</comment>
<dbReference type="Pfam" id="PF07993">
    <property type="entry name" value="NAD_binding_4"/>
    <property type="match status" value="1"/>
</dbReference>
<dbReference type="Gene3D" id="3.40.50.150">
    <property type="entry name" value="Vaccinia Virus protein VP39"/>
    <property type="match status" value="1"/>
</dbReference>
<dbReference type="Pfam" id="PF08242">
    <property type="entry name" value="Methyltransf_12"/>
    <property type="match status" value="1"/>
</dbReference>
<evidence type="ECO:0000259" key="6">
    <source>
        <dbReference type="PROSITE" id="PS50075"/>
    </source>
</evidence>
<keyword evidence="2" id="KW-0597">Phosphoprotein</keyword>
<dbReference type="InterPro" id="IPR006162">
    <property type="entry name" value="Ppantetheine_attach_site"/>
</dbReference>
<dbReference type="PROSITE" id="PS50075">
    <property type="entry name" value="CARRIER"/>
    <property type="match status" value="1"/>
</dbReference>
<dbReference type="InterPro" id="IPR009081">
    <property type="entry name" value="PP-bd_ACP"/>
</dbReference>
<dbReference type="SUPFAM" id="SSF47336">
    <property type="entry name" value="ACP-like"/>
    <property type="match status" value="1"/>
</dbReference>
<keyword evidence="1" id="KW-0596">Phosphopantetheine</keyword>
<evidence type="ECO:0000256" key="2">
    <source>
        <dbReference type="ARBA" id="ARBA00022553"/>
    </source>
</evidence>
<dbReference type="InterPro" id="IPR050444">
    <property type="entry name" value="Polyketide_Synthase"/>
</dbReference>
<dbReference type="PANTHER" id="PTHR45681">
    <property type="entry name" value="POLYKETIDE SYNTHASE 44-RELATED"/>
    <property type="match status" value="1"/>
</dbReference>
<dbReference type="InterPro" id="IPR013217">
    <property type="entry name" value="Methyltransf_12"/>
</dbReference>
<keyword evidence="9" id="KW-1185">Reference proteome</keyword>